<evidence type="ECO:0000256" key="3">
    <source>
        <dbReference type="ARBA" id="ARBA00022692"/>
    </source>
</evidence>
<dbReference type="PANTHER" id="PTHR30482:SF20">
    <property type="entry name" value="HIGH-AFFINITY BRANCHED-CHAIN AMINO ACID TRANSPORT SYSTEM PERMEASE PROTEIN LIVM"/>
    <property type="match status" value="1"/>
</dbReference>
<proteinExistence type="predicted"/>
<protein>
    <submittedName>
        <fullName evidence="7">Branched-chain amino acid ABC transporter permease</fullName>
    </submittedName>
</protein>
<evidence type="ECO:0000256" key="5">
    <source>
        <dbReference type="ARBA" id="ARBA00023136"/>
    </source>
</evidence>
<dbReference type="InterPro" id="IPR001851">
    <property type="entry name" value="ABC_transp_permease"/>
</dbReference>
<organism evidence="7 8">
    <name type="scientific">Noviherbaspirillum sedimenti</name>
    <dbReference type="NCBI Taxonomy" id="2320865"/>
    <lineage>
        <taxon>Bacteria</taxon>
        <taxon>Pseudomonadati</taxon>
        <taxon>Pseudomonadota</taxon>
        <taxon>Betaproteobacteria</taxon>
        <taxon>Burkholderiales</taxon>
        <taxon>Oxalobacteraceae</taxon>
        <taxon>Noviherbaspirillum</taxon>
    </lineage>
</organism>
<keyword evidence="3 6" id="KW-0812">Transmembrane</keyword>
<comment type="caution">
    <text evidence="7">The sequence shown here is derived from an EMBL/GenBank/DDBJ whole genome shotgun (WGS) entry which is preliminary data.</text>
</comment>
<evidence type="ECO:0000256" key="4">
    <source>
        <dbReference type="ARBA" id="ARBA00022989"/>
    </source>
</evidence>
<keyword evidence="2" id="KW-1003">Cell membrane</keyword>
<dbReference type="PANTHER" id="PTHR30482">
    <property type="entry name" value="HIGH-AFFINITY BRANCHED-CHAIN AMINO ACID TRANSPORT SYSTEM PERMEASE"/>
    <property type="match status" value="1"/>
</dbReference>
<name>A0A3A3G4N5_9BURK</name>
<feature type="transmembrane region" description="Helical" evidence="6">
    <location>
        <begin position="259"/>
        <end position="287"/>
    </location>
</feature>
<evidence type="ECO:0000256" key="2">
    <source>
        <dbReference type="ARBA" id="ARBA00022475"/>
    </source>
</evidence>
<dbReference type="CDD" id="cd06581">
    <property type="entry name" value="TM_PBP1_LivM_like"/>
    <property type="match status" value="1"/>
</dbReference>
<evidence type="ECO:0000256" key="6">
    <source>
        <dbReference type="SAM" id="Phobius"/>
    </source>
</evidence>
<evidence type="ECO:0000313" key="8">
    <source>
        <dbReference type="Proteomes" id="UP000266327"/>
    </source>
</evidence>
<dbReference type="GO" id="GO:0005886">
    <property type="term" value="C:plasma membrane"/>
    <property type="evidence" value="ECO:0007669"/>
    <property type="project" value="UniProtKB-SubCell"/>
</dbReference>
<accession>A0A3A3G4N5</accession>
<evidence type="ECO:0000313" key="7">
    <source>
        <dbReference type="EMBL" id="RJG02625.1"/>
    </source>
</evidence>
<feature type="transmembrane region" description="Helical" evidence="6">
    <location>
        <begin position="46"/>
        <end position="62"/>
    </location>
</feature>
<dbReference type="EMBL" id="QYUQ01000002">
    <property type="protein sequence ID" value="RJG02625.1"/>
    <property type="molecule type" value="Genomic_DNA"/>
</dbReference>
<comment type="subcellular location">
    <subcellularLocation>
        <location evidence="1">Cell membrane</location>
        <topology evidence="1">Multi-pass membrane protein</topology>
    </subcellularLocation>
</comment>
<feature type="transmembrane region" description="Helical" evidence="6">
    <location>
        <begin position="137"/>
        <end position="155"/>
    </location>
</feature>
<keyword evidence="8" id="KW-1185">Reference proteome</keyword>
<feature type="transmembrane region" description="Helical" evidence="6">
    <location>
        <begin position="224"/>
        <end position="247"/>
    </location>
</feature>
<sequence length="358" mass="38224">MHIMTNSNSKLRAFSTPLLWSLSLGLIVLVAEFSGDRGFSISTTEMLIRLIAVVGIYTFIGNSGIVSFGHVGFMCLGAYAAAWAGCDPEWKEIMLTDLPEILRSHSYDLWVSLTFATILSAAVAMLLGLGLMRLSGIAATIATFGFLMILNSVFANWDALTAGTSSIIGIPTSVTVGKVWLAAVVVIAGAWWFQNSRTGVLLQATRESEPAAQSIGIELTRVRLAGFVLSAAICGFAGALYAHFTGFLSPDSMYLDTTFILLAMLVIGGMQSLSGAILGAILVSWLIELLHLGEAGFSIGANAIRLPAGSQQLALAFVLGAILLIRPHGLMGRKEWTISLKNRRREAQLPSKEVSLNI</sequence>
<evidence type="ECO:0000256" key="1">
    <source>
        <dbReference type="ARBA" id="ARBA00004651"/>
    </source>
</evidence>
<keyword evidence="4 6" id="KW-1133">Transmembrane helix</keyword>
<feature type="transmembrane region" description="Helical" evidence="6">
    <location>
        <begin position="107"/>
        <end position="131"/>
    </location>
</feature>
<dbReference type="AlphaFoldDB" id="A0A3A3G4N5"/>
<dbReference type="InterPro" id="IPR043428">
    <property type="entry name" value="LivM-like"/>
</dbReference>
<dbReference type="Proteomes" id="UP000266327">
    <property type="component" value="Unassembled WGS sequence"/>
</dbReference>
<feature type="transmembrane region" description="Helical" evidence="6">
    <location>
        <begin position="167"/>
        <end position="193"/>
    </location>
</feature>
<dbReference type="GO" id="GO:0015658">
    <property type="term" value="F:branched-chain amino acid transmembrane transporter activity"/>
    <property type="evidence" value="ECO:0007669"/>
    <property type="project" value="InterPro"/>
</dbReference>
<dbReference type="Pfam" id="PF02653">
    <property type="entry name" value="BPD_transp_2"/>
    <property type="match status" value="1"/>
</dbReference>
<feature type="transmembrane region" description="Helical" evidence="6">
    <location>
        <begin position="307"/>
        <end position="325"/>
    </location>
</feature>
<keyword evidence="5 6" id="KW-0472">Membrane</keyword>
<reference evidence="8" key="1">
    <citation type="submission" date="2018-09" db="EMBL/GenBank/DDBJ databases">
        <authorList>
            <person name="Zhu H."/>
        </authorList>
    </citation>
    <scope>NUCLEOTIDE SEQUENCE [LARGE SCALE GENOMIC DNA]</scope>
    <source>
        <strain evidence="8">K1S02-23</strain>
    </source>
</reference>
<gene>
    <name evidence="7" type="ORF">D3878_14450</name>
</gene>
<feature type="transmembrane region" description="Helical" evidence="6">
    <location>
        <begin position="14"/>
        <end position="34"/>
    </location>
</feature>